<sequence length="57" mass="6031">MKVFQAGEAEMPLPFFLRAWKPGQGRKRPGAPEGAGPLETPGGTLRQHRGTTKAASG</sequence>
<dbReference type="RefSeq" id="WP_377170837.1">
    <property type="nucleotide sequence ID" value="NZ_JBHSMQ010000010.1"/>
</dbReference>
<evidence type="ECO:0000313" key="2">
    <source>
        <dbReference type="EMBL" id="MFC5457485.1"/>
    </source>
</evidence>
<evidence type="ECO:0000256" key="1">
    <source>
        <dbReference type="SAM" id="MobiDB-lite"/>
    </source>
</evidence>
<feature type="region of interest" description="Disordered" evidence="1">
    <location>
        <begin position="20"/>
        <end position="57"/>
    </location>
</feature>
<proteinExistence type="predicted"/>
<dbReference type="Proteomes" id="UP001596052">
    <property type="component" value="Unassembled WGS sequence"/>
</dbReference>
<accession>A0ABW0KVQ9</accession>
<evidence type="ECO:0000313" key="3">
    <source>
        <dbReference type="Proteomes" id="UP001596052"/>
    </source>
</evidence>
<name>A0ABW0KVQ9_9BACT</name>
<comment type="caution">
    <text evidence="2">The sequence shown here is derived from an EMBL/GenBank/DDBJ whole genome shotgun (WGS) entry which is preliminary data.</text>
</comment>
<reference evidence="3" key="1">
    <citation type="journal article" date="2019" name="Int. J. Syst. Evol. Microbiol.">
        <title>The Global Catalogue of Microorganisms (GCM) 10K type strain sequencing project: providing services to taxonomists for standard genome sequencing and annotation.</title>
        <authorList>
            <consortium name="The Broad Institute Genomics Platform"/>
            <consortium name="The Broad Institute Genome Sequencing Center for Infectious Disease"/>
            <person name="Wu L."/>
            <person name="Ma J."/>
        </authorList>
    </citation>
    <scope>NUCLEOTIDE SEQUENCE [LARGE SCALE GENOMIC DNA]</scope>
    <source>
        <strain evidence="3">CGMCC 4.1469</strain>
    </source>
</reference>
<protein>
    <submittedName>
        <fullName evidence="2">Uncharacterized protein</fullName>
    </submittedName>
</protein>
<organism evidence="2 3">
    <name type="scientific">Prosthecobacter fluviatilis</name>
    <dbReference type="NCBI Taxonomy" id="445931"/>
    <lineage>
        <taxon>Bacteria</taxon>
        <taxon>Pseudomonadati</taxon>
        <taxon>Verrucomicrobiota</taxon>
        <taxon>Verrucomicrobiia</taxon>
        <taxon>Verrucomicrobiales</taxon>
        <taxon>Verrucomicrobiaceae</taxon>
        <taxon>Prosthecobacter</taxon>
    </lineage>
</organism>
<gene>
    <name evidence="2" type="ORF">ACFQDI_21640</name>
</gene>
<keyword evidence="3" id="KW-1185">Reference proteome</keyword>
<dbReference type="EMBL" id="JBHSMQ010000010">
    <property type="protein sequence ID" value="MFC5457485.1"/>
    <property type="molecule type" value="Genomic_DNA"/>
</dbReference>